<protein>
    <recommendedName>
        <fullName evidence="3">DUF3052 domain-containing protein</fullName>
    </recommendedName>
</protein>
<organism evidence="1 2">
    <name type="scientific">Bacillus selenitireducens (strain ATCC 700615 / DSM 15326 / MLS10)</name>
    <dbReference type="NCBI Taxonomy" id="439292"/>
    <lineage>
        <taxon>Bacteria</taxon>
        <taxon>Bacillati</taxon>
        <taxon>Bacillota</taxon>
        <taxon>Bacilli</taxon>
        <taxon>Bacillales</taxon>
        <taxon>Bacillaceae</taxon>
        <taxon>Salisediminibacterium</taxon>
    </lineage>
</organism>
<dbReference type="HOGENOM" id="CLU_129221_2_0_9"/>
<dbReference type="OrthoDB" id="9800461at2"/>
<keyword evidence="2" id="KW-1185">Reference proteome</keyword>
<evidence type="ECO:0000313" key="1">
    <source>
        <dbReference type="EMBL" id="ADH98237.1"/>
    </source>
</evidence>
<dbReference type="Proteomes" id="UP000000271">
    <property type="component" value="Chromosome"/>
</dbReference>
<sequence>MHPIEKKLQFKEGSCLLILNLPEPLAELVEAWSLVSVFQEKLPEDVNQADAMLVFVKKEEDVKAAAEVVNHHLPQDGLLWFSYPKKTSKRYTSEVTRDHGWEALTDIGLRPVRQVAIDDDWSALRWRPDPKA</sequence>
<dbReference type="AlphaFoldDB" id="D6XYS9"/>
<dbReference type="EMBL" id="CP001791">
    <property type="protein sequence ID" value="ADH98237.1"/>
    <property type="molecule type" value="Genomic_DNA"/>
</dbReference>
<dbReference type="KEGG" id="bse:Bsel_0703"/>
<accession>D6XYS9</accession>
<dbReference type="RefSeq" id="WP_013171666.1">
    <property type="nucleotide sequence ID" value="NC_014219.1"/>
</dbReference>
<proteinExistence type="predicted"/>
<name>D6XYS9_BACIE</name>
<evidence type="ECO:0008006" key="3">
    <source>
        <dbReference type="Google" id="ProtNLM"/>
    </source>
</evidence>
<dbReference type="STRING" id="439292.Bsel_0703"/>
<evidence type="ECO:0000313" key="2">
    <source>
        <dbReference type="Proteomes" id="UP000000271"/>
    </source>
</evidence>
<reference evidence="1" key="1">
    <citation type="submission" date="2009-10" db="EMBL/GenBank/DDBJ databases">
        <title>Complete sequence of Bacillus selenitireducens MLS10.</title>
        <authorList>
            <consortium name="US DOE Joint Genome Institute"/>
            <person name="Lucas S."/>
            <person name="Copeland A."/>
            <person name="Lapidus A."/>
            <person name="Glavina del Rio T."/>
            <person name="Dalin E."/>
            <person name="Tice H."/>
            <person name="Bruce D."/>
            <person name="Goodwin L."/>
            <person name="Pitluck S."/>
            <person name="Sims D."/>
            <person name="Brettin T."/>
            <person name="Detter J.C."/>
            <person name="Han C."/>
            <person name="Larimer F."/>
            <person name="Land M."/>
            <person name="Hauser L."/>
            <person name="Kyrpides N."/>
            <person name="Ovchinnikova G."/>
            <person name="Stolz J."/>
        </authorList>
    </citation>
    <scope>NUCLEOTIDE SEQUENCE [LARGE SCALE GENOMIC DNA]</scope>
    <source>
        <strain evidence="1">MLS10</strain>
    </source>
</reference>
<dbReference type="eggNOG" id="ENOG5032ZP2">
    <property type="taxonomic scope" value="Bacteria"/>
</dbReference>
<gene>
    <name evidence="1" type="ordered locus">Bsel_0703</name>
</gene>